<keyword evidence="2" id="KW-1185">Reference proteome</keyword>
<evidence type="ECO:0000313" key="1">
    <source>
        <dbReference type="Ensembl" id="ENSTGEP00000014126.1"/>
    </source>
</evidence>
<dbReference type="AlphaFoldDB" id="A0A8D2EUT3"/>
<evidence type="ECO:0000313" key="2">
    <source>
        <dbReference type="Proteomes" id="UP000694411"/>
    </source>
</evidence>
<reference evidence="1" key="3">
    <citation type="submission" date="2025-09" db="UniProtKB">
        <authorList>
            <consortium name="Ensembl"/>
        </authorList>
    </citation>
    <scope>IDENTIFICATION</scope>
</reference>
<organism evidence="1 2">
    <name type="scientific">Theropithecus gelada</name>
    <name type="common">Gelada baboon</name>
    <dbReference type="NCBI Taxonomy" id="9565"/>
    <lineage>
        <taxon>Eukaryota</taxon>
        <taxon>Metazoa</taxon>
        <taxon>Chordata</taxon>
        <taxon>Craniata</taxon>
        <taxon>Vertebrata</taxon>
        <taxon>Euteleostomi</taxon>
        <taxon>Mammalia</taxon>
        <taxon>Eutheria</taxon>
        <taxon>Euarchontoglires</taxon>
        <taxon>Primates</taxon>
        <taxon>Haplorrhini</taxon>
        <taxon>Catarrhini</taxon>
        <taxon>Cercopithecidae</taxon>
        <taxon>Cercopithecinae</taxon>
        <taxon>Theropithecus</taxon>
    </lineage>
</organism>
<sequence>MWKPELSVELFSRSQAHSWDLSNGTCPVLWAHLRSDQEMEDVSLAEPVLVGKQRFLGAMAGCRGPGGTHGPPAPCECFWHLAGGTQGWTLGMASGLLSPGGTTCGQIHEFRGKGEGAEMSPERQLLRVLRNPLAVTLCPGPGCHVVRAS</sequence>
<accession>A0A8D2EUT3</accession>
<dbReference type="Proteomes" id="UP000694411">
    <property type="component" value="Chromosome 7b"/>
</dbReference>
<reference evidence="1" key="1">
    <citation type="submission" date="2018-05" db="EMBL/GenBank/DDBJ databases">
        <title>Whole genome of Theropithecus gelada.</title>
        <authorList>
            <person name="Chiou K.L."/>
            <person name="Snyder-Mackler N."/>
        </authorList>
    </citation>
    <scope>NUCLEOTIDE SEQUENCE [LARGE SCALE GENOMIC DNA]</scope>
</reference>
<proteinExistence type="predicted"/>
<reference evidence="1" key="2">
    <citation type="submission" date="2025-08" db="UniProtKB">
        <authorList>
            <consortium name="Ensembl"/>
        </authorList>
    </citation>
    <scope>IDENTIFICATION</scope>
</reference>
<dbReference type="Ensembl" id="ENSTGET00000016935.1">
    <property type="protein sequence ID" value="ENSTGEP00000014126.1"/>
    <property type="gene ID" value="ENSTGEG00000011469.1"/>
</dbReference>
<protein>
    <submittedName>
        <fullName evidence="1">Uncharacterized protein</fullName>
    </submittedName>
</protein>
<name>A0A8D2EUT3_THEGE</name>